<keyword evidence="1" id="KW-0496">Mitochondrion</keyword>
<evidence type="ECO:0000313" key="1">
    <source>
        <dbReference type="EMBL" id="KUM45755.1"/>
    </source>
</evidence>
<dbReference type="AlphaFoldDB" id="A0A117NFV4"/>
<accession>A0A117NFV4</accession>
<dbReference type="EMBL" id="LKAM01000016">
    <property type="protein sequence ID" value="KUM45755.1"/>
    <property type="molecule type" value="Genomic_DNA"/>
</dbReference>
<organism evidence="1">
    <name type="scientific">Picea glauca</name>
    <name type="common">White spruce</name>
    <name type="synonym">Pinus glauca</name>
    <dbReference type="NCBI Taxonomy" id="3330"/>
    <lineage>
        <taxon>Eukaryota</taxon>
        <taxon>Viridiplantae</taxon>
        <taxon>Streptophyta</taxon>
        <taxon>Embryophyta</taxon>
        <taxon>Tracheophyta</taxon>
        <taxon>Spermatophyta</taxon>
        <taxon>Pinopsida</taxon>
        <taxon>Pinidae</taxon>
        <taxon>Conifers I</taxon>
        <taxon>Pinales</taxon>
        <taxon>Pinaceae</taxon>
        <taxon>Picea</taxon>
    </lineage>
</organism>
<name>A0A117NFV4_PICGL</name>
<sequence length="79" mass="9239">MDLYLHIDLLLKLEDLGLAREWWDLGLDLYHEHQLFLLALETQRTSIICTWNCNSIRKGYVGLWNLPSQGMQRALVLGL</sequence>
<gene>
    <name evidence="1" type="ORF">ABT39_MTgene2321</name>
</gene>
<reference evidence="1" key="1">
    <citation type="journal article" date="2015" name="Genome Biol. Evol.">
        <title>Organellar Genomes of White Spruce (Picea glauca): Assembly and Annotation.</title>
        <authorList>
            <person name="Jackman S.D."/>
            <person name="Warren R.L."/>
            <person name="Gibb E.A."/>
            <person name="Vandervalk B.P."/>
            <person name="Mohamadi H."/>
            <person name="Chu J."/>
            <person name="Raymond A."/>
            <person name="Pleasance S."/>
            <person name="Coope R."/>
            <person name="Wildung M.R."/>
            <person name="Ritland C.E."/>
            <person name="Bousquet J."/>
            <person name="Jones S.J."/>
            <person name="Bohlmann J."/>
            <person name="Birol I."/>
        </authorList>
    </citation>
    <scope>NUCLEOTIDE SEQUENCE [LARGE SCALE GENOMIC DNA]</scope>
    <source>
        <tissue evidence="1">Flushing bud</tissue>
    </source>
</reference>
<geneLocation type="mitochondrion" evidence="1"/>
<comment type="caution">
    <text evidence="1">The sequence shown here is derived from an EMBL/GenBank/DDBJ whole genome shotgun (WGS) entry which is preliminary data.</text>
</comment>
<proteinExistence type="predicted"/>
<protein>
    <submittedName>
        <fullName evidence="1">Uncharacterized protein</fullName>
    </submittedName>
</protein>